<dbReference type="PANTHER" id="PTHR38001">
    <property type="entry name" value="PROTEIN CEBPZOS"/>
    <property type="match status" value="1"/>
</dbReference>
<name>A0A7R9QXD7_9ACAR</name>
<dbReference type="EMBL" id="CAJPVJ010021307">
    <property type="protein sequence ID" value="CAG2177922.1"/>
    <property type="molecule type" value="Genomic_DNA"/>
</dbReference>
<evidence type="ECO:0000256" key="1">
    <source>
        <dbReference type="SAM" id="Phobius"/>
    </source>
</evidence>
<protein>
    <submittedName>
        <fullName evidence="2">Uncharacterized protein</fullName>
    </submittedName>
</protein>
<evidence type="ECO:0000313" key="3">
    <source>
        <dbReference type="Proteomes" id="UP000728032"/>
    </source>
</evidence>
<proteinExistence type="predicted"/>
<dbReference type="Proteomes" id="UP000728032">
    <property type="component" value="Unassembled WGS sequence"/>
</dbReference>
<dbReference type="PANTHER" id="PTHR38001:SF1">
    <property type="entry name" value="PROTEIN CEBPZOS"/>
    <property type="match status" value="1"/>
</dbReference>
<keyword evidence="1" id="KW-0472">Membrane</keyword>
<dbReference type="EMBL" id="OC936132">
    <property type="protein sequence ID" value="CAD7660786.1"/>
    <property type="molecule type" value="Genomic_DNA"/>
</dbReference>
<keyword evidence="3" id="KW-1185">Reference proteome</keyword>
<keyword evidence="1" id="KW-1133">Transmembrane helix</keyword>
<reference evidence="2" key="1">
    <citation type="submission" date="2020-11" db="EMBL/GenBank/DDBJ databases">
        <authorList>
            <person name="Tran Van P."/>
        </authorList>
    </citation>
    <scope>NUCLEOTIDE SEQUENCE</scope>
</reference>
<accession>A0A7R9QXD7</accession>
<keyword evidence="1" id="KW-0812">Transmembrane</keyword>
<sequence length="139" mass="16678">MRKTAKRESIHSKHVLNSRGVDGLHSNRFIEELTQYLVFCVLTKTSTLGPMLKKYPKDEAFKWSKVFKGVIYVEAVILLGSFYLYRKLCRDQNFRYNCHQKHSFILETFYNFMEVVGHDYYRTMDYKKWNIAITDKKDQ</sequence>
<dbReference type="AlphaFoldDB" id="A0A7R9QXD7"/>
<evidence type="ECO:0000313" key="2">
    <source>
        <dbReference type="EMBL" id="CAD7660786.1"/>
    </source>
</evidence>
<organism evidence="2">
    <name type="scientific">Oppiella nova</name>
    <dbReference type="NCBI Taxonomy" id="334625"/>
    <lineage>
        <taxon>Eukaryota</taxon>
        <taxon>Metazoa</taxon>
        <taxon>Ecdysozoa</taxon>
        <taxon>Arthropoda</taxon>
        <taxon>Chelicerata</taxon>
        <taxon>Arachnida</taxon>
        <taxon>Acari</taxon>
        <taxon>Acariformes</taxon>
        <taxon>Sarcoptiformes</taxon>
        <taxon>Oribatida</taxon>
        <taxon>Brachypylina</taxon>
        <taxon>Oppioidea</taxon>
        <taxon>Oppiidae</taxon>
        <taxon>Oppiella</taxon>
    </lineage>
</organism>
<gene>
    <name evidence="2" type="ORF">ONB1V03_LOCUS17349</name>
</gene>
<feature type="transmembrane region" description="Helical" evidence="1">
    <location>
        <begin position="66"/>
        <end position="85"/>
    </location>
</feature>
<dbReference type="OrthoDB" id="5804148at2759"/>
<dbReference type="InterPro" id="IPR037764">
    <property type="entry name" value="CEBPZOS"/>
</dbReference>